<evidence type="ECO:0000259" key="3">
    <source>
        <dbReference type="Pfam" id="PF13953"/>
    </source>
</evidence>
<proteinExistence type="inferred from homology"/>
<dbReference type="Gene3D" id="2.60.40.3110">
    <property type="match status" value="1"/>
</dbReference>
<comment type="caution">
    <text evidence="4">The sequence shown here is derived from an EMBL/GenBank/DDBJ whole genome shotgun (WGS) entry which is preliminary data.</text>
</comment>
<dbReference type="InterPro" id="IPR018030">
    <property type="entry name" value="Fimbrial_membr_usher_CS"/>
</dbReference>
<comment type="subcellular location">
    <subcellularLocation>
        <location evidence="1">Cell outer membrane</location>
        <topology evidence="1">Multi-pass membrane protein</topology>
    </subcellularLocation>
</comment>
<sequence>MTLRHGYLYQSILLVLVTSSALSSTSSSMAGELPPAPKSLDEINQLFKLYLDLSINQYSTQQIVPIVVKNDEYFIQKSKIITDLGISIADEYLSPSTSSLTDQDVLTLGFAGDASDWLSLSRIPDLSYEYNSSKQYFNLHVPAQWMPTQMIGQDSWYKPETAQSGIGLLNNYDFYTYRPSLGNSTSSLFTEQRFFSPYGVLKNSGVYVKTRHEKTGGDTAVSNSDGYKRYDTTWQYDFQKNATSILLGDIITGNKTTWGSSVRLGGFQVQRNYSTRPDLITYPLPQFEGQAALPSTVDLIINGQKANSTEVQSGPFILNNIPFINGKGEAVVVTTDAVGRQVATTVPFYISNSLLKPGLFDYSLSLGQMRKDYGIKNFTYDTFASAFDARYGVNDWLTAEARSELSNDLQLVGVGSVIRLGHWGVLSGSLSQSWADQSLLKDHQSHVSGEQYSMGYSYNKNRFGFNVSHTNRNNDYYDLSRLQYSDLVSANSNKSTTANTYFASKKSGTFGIGYIQTESNKFENKLLNLSWAPILPSYMKGATVSLSANHDFIENQWNAAFQISLPLFQRASTVNAGYSFDRAGDYGYVNYNHATPSEGGLGYDLTHRFNENHEDLNQARINYRNKYFNTDFGLSGNHDYNYWFGLSGSFVYMANSFYAANRLGESFALIDTNAVPDVQVRYENNLIGRSNKKGHIFVPSVTPYYSGKYSVDPIDLPSNYTITRVENRISAKRGSGVVIKFPVKNSYAANVYLHLKNNQPVPVGSIVHRTHHESSYVGMDGIAYLEDLETENLITVQLPDQSICKANFAVDTEQAKNMIMTVKSVICHEVAMQ</sequence>
<dbReference type="OrthoDB" id="8587at2"/>
<dbReference type="Pfam" id="PF13953">
    <property type="entry name" value="PapC_C"/>
    <property type="match status" value="1"/>
</dbReference>
<dbReference type="AlphaFoldDB" id="N9PRZ5"/>
<dbReference type="PANTHER" id="PTHR30451">
    <property type="entry name" value="OUTER MEMBRANE USHER PROTEIN"/>
    <property type="match status" value="1"/>
</dbReference>
<keyword evidence="1" id="KW-0812">Transmembrane</keyword>
<organism evidence="4 5">
    <name type="scientific">Acinetobacter colistiniresistens</name>
    <dbReference type="NCBI Taxonomy" id="280145"/>
    <lineage>
        <taxon>Bacteria</taxon>
        <taxon>Pseudomonadati</taxon>
        <taxon>Pseudomonadota</taxon>
        <taxon>Gammaproteobacteria</taxon>
        <taxon>Moraxellales</taxon>
        <taxon>Moraxellaceae</taxon>
        <taxon>Acinetobacter</taxon>
    </lineage>
</organism>
<dbReference type="InterPro" id="IPR000015">
    <property type="entry name" value="Fimb_usher"/>
</dbReference>
<name>N9PRZ5_9GAMM</name>
<feature type="domain" description="PapC-like C-terminal" evidence="3">
    <location>
        <begin position="753"/>
        <end position="810"/>
    </location>
</feature>
<keyword evidence="1" id="KW-0813">Transport</keyword>
<dbReference type="Gene3D" id="2.60.40.2610">
    <property type="entry name" value="Outer membrane usher protein FimD, plug domain"/>
    <property type="match status" value="1"/>
</dbReference>
<gene>
    <name evidence="4" type="ORF">F889_00382</name>
</gene>
<dbReference type="GO" id="GO:0009297">
    <property type="term" value="P:pilus assembly"/>
    <property type="evidence" value="ECO:0007669"/>
    <property type="project" value="InterPro"/>
</dbReference>
<keyword evidence="2" id="KW-0732">Signal</keyword>
<dbReference type="GO" id="GO:0009279">
    <property type="term" value="C:cell outer membrane"/>
    <property type="evidence" value="ECO:0007669"/>
    <property type="project" value="UniProtKB-SubCell"/>
</dbReference>
<dbReference type="PATRIC" id="fig|1217695.3.peg.372"/>
<keyword evidence="1" id="KW-1029">Fimbrium biogenesis</keyword>
<accession>N9PRZ5</accession>
<dbReference type="InterPro" id="IPR025949">
    <property type="entry name" value="PapC-like_C"/>
</dbReference>
<dbReference type="GO" id="GO:0015473">
    <property type="term" value="F:fimbrial usher porin activity"/>
    <property type="evidence" value="ECO:0007669"/>
    <property type="project" value="InterPro"/>
</dbReference>
<keyword evidence="5" id="KW-1185">Reference proteome</keyword>
<dbReference type="InterPro" id="IPR042186">
    <property type="entry name" value="FimD_plug_dom"/>
</dbReference>
<keyword evidence="1" id="KW-0998">Cell outer membrane</keyword>
<dbReference type="Gene3D" id="2.60.40.2070">
    <property type="match status" value="1"/>
</dbReference>
<dbReference type="EMBL" id="APRZ01000006">
    <property type="protein sequence ID" value="ENX36223.1"/>
    <property type="molecule type" value="Genomic_DNA"/>
</dbReference>
<dbReference type="InterPro" id="IPR043142">
    <property type="entry name" value="PapC-like_C_sf"/>
</dbReference>
<evidence type="ECO:0000256" key="1">
    <source>
        <dbReference type="RuleBase" id="RU003884"/>
    </source>
</evidence>
<feature type="signal peptide" evidence="2">
    <location>
        <begin position="1"/>
        <end position="30"/>
    </location>
</feature>
<protein>
    <recommendedName>
        <fullName evidence="3">PapC-like C-terminal domain-containing protein</fullName>
    </recommendedName>
</protein>
<dbReference type="Pfam" id="PF00577">
    <property type="entry name" value="Usher"/>
    <property type="match status" value="1"/>
</dbReference>
<dbReference type="Proteomes" id="UP000013009">
    <property type="component" value="Unassembled WGS sequence"/>
</dbReference>
<keyword evidence="1" id="KW-0472">Membrane</keyword>
<dbReference type="HOGENOM" id="CLU_009120_6_0_6"/>
<evidence type="ECO:0000313" key="4">
    <source>
        <dbReference type="EMBL" id="ENX36223.1"/>
    </source>
</evidence>
<feature type="chain" id="PRO_5004149204" description="PapC-like C-terminal domain-containing protein" evidence="2">
    <location>
        <begin position="31"/>
        <end position="833"/>
    </location>
</feature>
<dbReference type="RefSeq" id="WP_005269708.1">
    <property type="nucleotide sequence ID" value="NZ_KB850193.1"/>
</dbReference>
<dbReference type="PANTHER" id="PTHR30451:SF5">
    <property type="entry name" value="SLR0019 PROTEIN"/>
    <property type="match status" value="1"/>
</dbReference>
<comment type="similarity">
    <text evidence="1">Belongs to the fimbrial export usher family.</text>
</comment>
<evidence type="ECO:0000256" key="2">
    <source>
        <dbReference type="SAM" id="SignalP"/>
    </source>
</evidence>
<reference evidence="4 5" key="1">
    <citation type="submission" date="2013-02" db="EMBL/GenBank/DDBJ databases">
        <title>The Genome Sequence of Acinetobacter sp. NIPH 1859.</title>
        <authorList>
            <consortium name="The Broad Institute Genome Sequencing Platform"/>
            <consortium name="The Broad Institute Genome Sequencing Center for Infectious Disease"/>
            <person name="Cerqueira G."/>
            <person name="Feldgarden M."/>
            <person name="Courvalin P."/>
            <person name="Perichon B."/>
            <person name="Grillot-Courvalin C."/>
            <person name="Clermont D."/>
            <person name="Rocha E."/>
            <person name="Yoon E.-J."/>
            <person name="Nemec A."/>
            <person name="Walker B."/>
            <person name="Young S.K."/>
            <person name="Zeng Q."/>
            <person name="Gargeya S."/>
            <person name="Fitzgerald M."/>
            <person name="Haas B."/>
            <person name="Abouelleil A."/>
            <person name="Alvarado L."/>
            <person name="Arachchi H.M."/>
            <person name="Berlin A.M."/>
            <person name="Chapman S.B."/>
            <person name="Dewar J."/>
            <person name="Goldberg J."/>
            <person name="Griggs A."/>
            <person name="Gujja S."/>
            <person name="Hansen M."/>
            <person name="Howarth C."/>
            <person name="Imamovic A."/>
            <person name="Larimer J."/>
            <person name="McCowan C."/>
            <person name="Murphy C."/>
            <person name="Neiman D."/>
            <person name="Pearson M."/>
            <person name="Priest M."/>
            <person name="Roberts A."/>
            <person name="Saif S."/>
            <person name="Shea T."/>
            <person name="Sisk P."/>
            <person name="Sykes S."/>
            <person name="Wortman J."/>
            <person name="Nusbaum C."/>
            <person name="Birren B."/>
        </authorList>
    </citation>
    <scope>NUCLEOTIDE SEQUENCE [LARGE SCALE GENOMIC DNA]</scope>
    <source>
        <strain evidence="4 5">NIPH 1859</strain>
    </source>
</reference>
<dbReference type="PROSITE" id="PS01151">
    <property type="entry name" value="FIMBRIAL_USHER"/>
    <property type="match status" value="1"/>
</dbReference>
<evidence type="ECO:0000313" key="5">
    <source>
        <dbReference type="Proteomes" id="UP000013009"/>
    </source>
</evidence>